<feature type="chain" id="PRO_5019512135" description="Chalcone isomerase domain-containing protein" evidence="1">
    <location>
        <begin position="24"/>
        <end position="171"/>
    </location>
</feature>
<sequence length="171" mass="19450">MTVIVAGCLMVFAAASYASQCTAVEPFNQLKPVGKTRLQVWFWDVYDAELRTETGAYEDAEQRALQLSYLRDIEAQDLVDTTAEEWQRLNIALTDTHNQWLQQLQQMWPDVQKGDCITLVETAAGHAQFFGPEGELGVIRSAQFTNDFLAIWLDEKSRFKSERNELIGAQQ</sequence>
<dbReference type="STRING" id="519452.SAMN04488139_2479"/>
<evidence type="ECO:0000313" key="4">
    <source>
        <dbReference type="Proteomes" id="UP000286985"/>
    </source>
</evidence>
<feature type="domain" description="Chalcone isomerase" evidence="2">
    <location>
        <begin position="44"/>
        <end position="167"/>
    </location>
</feature>
<keyword evidence="4" id="KW-1185">Reference proteome</keyword>
<dbReference type="EMBL" id="PIPU01000008">
    <property type="protein sequence ID" value="RUO46288.1"/>
    <property type="molecule type" value="Genomic_DNA"/>
</dbReference>
<accession>A0A432XC03</accession>
<dbReference type="InterPro" id="IPR016087">
    <property type="entry name" value="Chalcone_isomerase"/>
</dbReference>
<organism evidence="3 4">
    <name type="scientific">Pseudidiomarina donghaiensis</name>
    <dbReference type="NCBI Taxonomy" id="519452"/>
    <lineage>
        <taxon>Bacteria</taxon>
        <taxon>Pseudomonadati</taxon>
        <taxon>Pseudomonadota</taxon>
        <taxon>Gammaproteobacteria</taxon>
        <taxon>Alteromonadales</taxon>
        <taxon>Idiomarinaceae</taxon>
        <taxon>Pseudidiomarina</taxon>
    </lineage>
</organism>
<dbReference type="AlphaFoldDB" id="A0A432XC03"/>
<dbReference type="OrthoDB" id="8527419at2"/>
<gene>
    <name evidence="3" type="ORF">CWE24_11640</name>
</gene>
<dbReference type="Proteomes" id="UP000286985">
    <property type="component" value="Unassembled WGS sequence"/>
</dbReference>
<evidence type="ECO:0000313" key="3">
    <source>
        <dbReference type="EMBL" id="RUO46288.1"/>
    </source>
</evidence>
<reference evidence="4" key="1">
    <citation type="journal article" date="2018" name="Front. Microbiol.">
        <title>Genome-Based Analysis Reveals the Taxonomy and Diversity of the Family Idiomarinaceae.</title>
        <authorList>
            <person name="Liu Y."/>
            <person name="Lai Q."/>
            <person name="Shao Z."/>
        </authorList>
    </citation>
    <scope>NUCLEOTIDE SEQUENCE [LARGE SCALE GENOMIC DNA]</scope>
    <source>
        <strain evidence="4">908033</strain>
    </source>
</reference>
<dbReference type="Pfam" id="PF16036">
    <property type="entry name" value="Chalcone_3"/>
    <property type="match status" value="1"/>
</dbReference>
<feature type="signal peptide" evidence="1">
    <location>
        <begin position="1"/>
        <end position="23"/>
    </location>
</feature>
<keyword evidence="1" id="KW-0732">Signal</keyword>
<protein>
    <recommendedName>
        <fullName evidence="2">Chalcone isomerase domain-containing protein</fullName>
    </recommendedName>
</protein>
<name>A0A432XC03_9GAMM</name>
<evidence type="ECO:0000259" key="2">
    <source>
        <dbReference type="Pfam" id="PF16036"/>
    </source>
</evidence>
<comment type="caution">
    <text evidence="3">The sequence shown here is derived from an EMBL/GenBank/DDBJ whole genome shotgun (WGS) entry which is preliminary data.</text>
</comment>
<proteinExistence type="predicted"/>
<evidence type="ECO:0000256" key="1">
    <source>
        <dbReference type="SAM" id="SignalP"/>
    </source>
</evidence>